<gene>
    <name evidence="4" type="primary">LOC115584974</name>
</gene>
<reference evidence="4" key="2">
    <citation type="submission" date="2025-08" db="UniProtKB">
        <authorList>
            <consortium name="Ensembl"/>
        </authorList>
    </citation>
    <scope>IDENTIFICATION</scope>
</reference>
<evidence type="ECO:0000259" key="3">
    <source>
        <dbReference type="PROSITE" id="PS50041"/>
    </source>
</evidence>
<evidence type="ECO:0000313" key="5">
    <source>
        <dbReference type="Proteomes" id="UP000472265"/>
    </source>
</evidence>
<accession>A0A671YZM7</accession>
<dbReference type="InterPro" id="IPR016186">
    <property type="entry name" value="C-type_lectin-like/link_sf"/>
</dbReference>
<dbReference type="PROSITE" id="PS50041">
    <property type="entry name" value="C_TYPE_LECTIN_2"/>
    <property type="match status" value="1"/>
</dbReference>
<dbReference type="SMART" id="SM00034">
    <property type="entry name" value="CLECT"/>
    <property type="match status" value="1"/>
</dbReference>
<dbReference type="OMA" id="WINIPCD"/>
<dbReference type="Proteomes" id="UP000472265">
    <property type="component" value="Chromosome 7"/>
</dbReference>
<evidence type="ECO:0000256" key="2">
    <source>
        <dbReference type="SAM" id="MobiDB-lite"/>
    </source>
</evidence>
<feature type="region of interest" description="Disordered" evidence="2">
    <location>
        <begin position="183"/>
        <end position="203"/>
    </location>
</feature>
<dbReference type="PANTHER" id="PTHR45784:SF3">
    <property type="entry name" value="C-TYPE LECTIN DOMAIN FAMILY 4 MEMBER K-LIKE-RELATED"/>
    <property type="match status" value="1"/>
</dbReference>
<name>A0A671YZM7_SPAAU</name>
<organism evidence="4 5">
    <name type="scientific">Sparus aurata</name>
    <name type="common">Gilthead sea bream</name>
    <dbReference type="NCBI Taxonomy" id="8175"/>
    <lineage>
        <taxon>Eukaryota</taxon>
        <taxon>Metazoa</taxon>
        <taxon>Chordata</taxon>
        <taxon>Craniata</taxon>
        <taxon>Vertebrata</taxon>
        <taxon>Euteleostomi</taxon>
        <taxon>Actinopterygii</taxon>
        <taxon>Neopterygii</taxon>
        <taxon>Teleostei</taxon>
        <taxon>Neoteleostei</taxon>
        <taxon>Acanthomorphata</taxon>
        <taxon>Eupercaria</taxon>
        <taxon>Spariformes</taxon>
        <taxon>Sparidae</taxon>
        <taxon>Sparus</taxon>
    </lineage>
</organism>
<reference evidence="4" key="1">
    <citation type="submission" date="2021-04" db="EMBL/GenBank/DDBJ databases">
        <authorList>
            <consortium name="Wellcome Sanger Institute Data Sharing"/>
        </authorList>
    </citation>
    <scope>NUCLEOTIDE SEQUENCE [LARGE SCALE GENOMIC DNA]</scope>
</reference>
<proteinExistence type="predicted"/>
<sequence length="203" mass="22946">MNWTEAQSYCREHHTDLASVRNTAENQKIKDLVSAGYIVWIGLFRDSWKWSDGSSSSFRHWLQGQPDNLGGKEACVVADLGSDGKWWDDPCGQNMLFICYGPPAVQTTSSSSTTSSTTQPDAVAMTTKQVIKVRLERKDSSLDLNDPAVMEQMLKEVQQRLKDQGVKGDVKLSWRKQADGKVFHKEEEETKKKKETCPMKDEI</sequence>
<dbReference type="SUPFAM" id="SSF56436">
    <property type="entry name" value="C-type lectin-like"/>
    <property type="match status" value="1"/>
</dbReference>
<dbReference type="InterPro" id="IPR016187">
    <property type="entry name" value="CTDL_fold"/>
</dbReference>
<dbReference type="AlphaFoldDB" id="A0A671YZM7"/>
<dbReference type="Gene3D" id="3.10.100.10">
    <property type="entry name" value="Mannose-Binding Protein A, subunit A"/>
    <property type="match status" value="1"/>
</dbReference>
<keyword evidence="5" id="KW-1185">Reference proteome</keyword>
<keyword evidence="1" id="KW-1015">Disulfide bond</keyword>
<dbReference type="Ensembl" id="ENSSAUT00010071401.1">
    <property type="protein sequence ID" value="ENSSAUP00010068226.1"/>
    <property type="gene ID" value="ENSSAUG00010027101.1"/>
</dbReference>
<reference evidence="4" key="3">
    <citation type="submission" date="2025-09" db="UniProtKB">
        <authorList>
            <consortium name="Ensembl"/>
        </authorList>
    </citation>
    <scope>IDENTIFICATION</scope>
</reference>
<dbReference type="InParanoid" id="A0A671YZM7"/>
<dbReference type="GeneTree" id="ENSGT01100000263473"/>
<dbReference type="PANTHER" id="PTHR45784">
    <property type="entry name" value="C-TYPE LECTIN DOMAIN FAMILY 20 MEMBER A-RELATED"/>
    <property type="match status" value="1"/>
</dbReference>
<dbReference type="InterPro" id="IPR018378">
    <property type="entry name" value="C-type_lectin_CS"/>
</dbReference>
<protein>
    <recommendedName>
        <fullName evidence="3">C-type lectin domain-containing protein</fullName>
    </recommendedName>
</protein>
<dbReference type="Pfam" id="PF00059">
    <property type="entry name" value="Lectin_C"/>
    <property type="match status" value="1"/>
</dbReference>
<evidence type="ECO:0000313" key="4">
    <source>
        <dbReference type="Ensembl" id="ENSSAUP00010068226.1"/>
    </source>
</evidence>
<dbReference type="InterPro" id="IPR001304">
    <property type="entry name" value="C-type_lectin-like"/>
</dbReference>
<feature type="domain" description="C-type lectin" evidence="3">
    <location>
        <begin position="1"/>
        <end position="100"/>
    </location>
</feature>
<dbReference type="PROSITE" id="PS00615">
    <property type="entry name" value="C_TYPE_LECTIN_1"/>
    <property type="match status" value="1"/>
</dbReference>
<evidence type="ECO:0000256" key="1">
    <source>
        <dbReference type="ARBA" id="ARBA00023157"/>
    </source>
</evidence>
<dbReference type="CDD" id="cd03602">
    <property type="entry name" value="CLECT_1"/>
    <property type="match status" value="1"/>
</dbReference>